<dbReference type="Gene3D" id="3.40.50.10330">
    <property type="entry name" value="Probable inorganic polyphosphate/atp-NAD kinase, domain 1"/>
    <property type="match status" value="1"/>
</dbReference>
<dbReference type="GO" id="GO:0005829">
    <property type="term" value="C:cytosol"/>
    <property type="evidence" value="ECO:0007669"/>
    <property type="project" value="TreeGrafter"/>
</dbReference>
<dbReference type="InterPro" id="IPR017438">
    <property type="entry name" value="ATP-NAD_kinase_N"/>
</dbReference>
<name>A0A918DJJ7_9ALTE</name>
<dbReference type="GO" id="GO:0008929">
    <property type="term" value="F:methylglyoxal synthase activity"/>
    <property type="evidence" value="ECO:0007669"/>
    <property type="project" value="InterPro"/>
</dbReference>
<dbReference type="InterPro" id="IPR000387">
    <property type="entry name" value="Tyr_Pase_dom"/>
</dbReference>
<evidence type="ECO:0000259" key="3">
    <source>
        <dbReference type="PROSITE" id="PS50056"/>
    </source>
</evidence>
<sequence>MPVAIYYLSGSLAVFILLLLSPWASLSVLLAWTGLSLFAVGLAYLFNYPSLFRKRPDGAIPLVIRWLFIPFLLGAGLYNRWARKRDRVPPIQQVTEQLFLGARLSSSDVEFIRTQGICAVLDVTAEFNGLNWAVEEQDIHYLNVPVLDHSAPDAAQLNLAINWLHKQHRQGHKVLVHCALGRGRSVLVSAAYLLATQPKSSAEEVLEGIRAIRQTARLNRWQFKQLAFLHQEGRLGLSVETWLIANPAAGGGKWQQCREQIEQQLAPRFNLTIKQTTVQQDGYALARQAVNAGAELVIACGGDGTITEVASALVNTQIQLGIIPLGTANALSYALCGIRSKVLPIDTACQAILDGEVRAIDTARCNGKLMLLLAALGFEQQMIEAADRQEKNALGQMAYLLGLWRAIERNHCLELHIQFDDEPVQKLQTHSLVIANAAPLTTLLAQGDGEPDLADGQLDVTWLSPSENSTQHLFSLTELATAGISPTSENIHHRQARRVRIQAADAKHYVIDGEVFDDLPVDIQIYPASLYVRAPIIK</sequence>
<dbReference type="GO" id="GO:0016301">
    <property type="term" value="F:kinase activity"/>
    <property type="evidence" value="ECO:0007669"/>
    <property type="project" value="UniProtKB-KW"/>
</dbReference>
<feature type="domain" description="DAGKc" evidence="4">
    <location>
        <begin position="236"/>
        <end position="369"/>
    </location>
</feature>
<evidence type="ECO:0000313" key="5">
    <source>
        <dbReference type="EMBL" id="GGO67853.1"/>
    </source>
</evidence>
<evidence type="ECO:0000259" key="4">
    <source>
        <dbReference type="PROSITE" id="PS50146"/>
    </source>
</evidence>
<dbReference type="AlphaFoldDB" id="A0A918DJJ7"/>
<reference evidence="5" key="1">
    <citation type="journal article" date="2014" name="Int. J. Syst. Evol. Microbiol.">
        <title>Complete genome sequence of Corynebacterium casei LMG S-19264T (=DSM 44701T), isolated from a smear-ripened cheese.</title>
        <authorList>
            <consortium name="US DOE Joint Genome Institute (JGI-PGF)"/>
            <person name="Walter F."/>
            <person name="Albersmeier A."/>
            <person name="Kalinowski J."/>
            <person name="Ruckert C."/>
        </authorList>
    </citation>
    <scope>NUCLEOTIDE SEQUENCE</scope>
    <source>
        <strain evidence="5">CGMCC 1.7086</strain>
    </source>
</reference>
<dbReference type="PANTHER" id="PTHR30492">
    <property type="entry name" value="METHYLGLYOXAL SYNTHASE"/>
    <property type="match status" value="1"/>
</dbReference>
<dbReference type="SUPFAM" id="SSF52799">
    <property type="entry name" value="(Phosphotyrosine protein) phosphatases II"/>
    <property type="match status" value="1"/>
</dbReference>
<dbReference type="Pfam" id="PF00781">
    <property type="entry name" value="DAGK_cat"/>
    <property type="match status" value="1"/>
</dbReference>
<dbReference type="Gene3D" id="2.60.200.40">
    <property type="match status" value="1"/>
</dbReference>
<keyword evidence="1" id="KW-0812">Transmembrane</keyword>
<dbReference type="PROSITE" id="PS50056">
    <property type="entry name" value="TYR_PHOSPHATASE_2"/>
    <property type="match status" value="1"/>
</dbReference>
<dbReference type="InterPro" id="IPR045540">
    <property type="entry name" value="YegS/DAGK_C"/>
</dbReference>
<comment type="caution">
    <text evidence="5">The sequence shown here is derived from an EMBL/GenBank/DDBJ whole genome shotgun (WGS) entry which is preliminary data.</text>
</comment>
<dbReference type="InterPro" id="IPR001206">
    <property type="entry name" value="Diacylglycerol_kinase_cat_dom"/>
</dbReference>
<dbReference type="Proteomes" id="UP000606935">
    <property type="component" value="Unassembled WGS sequence"/>
</dbReference>
<keyword evidence="5" id="KW-0808">Transferase</keyword>
<feature type="domain" description="Tyrosine specific protein phosphatases" evidence="3">
    <location>
        <begin position="155"/>
        <end position="224"/>
    </location>
</feature>
<feature type="transmembrane region" description="Helical" evidence="1">
    <location>
        <begin position="59"/>
        <end position="78"/>
    </location>
</feature>
<dbReference type="Pfam" id="PF19279">
    <property type="entry name" value="YegS_C"/>
    <property type="match status" value="1"/>
</dbReference>
<dbReference type="SUPFAM" id="SSF111331">
    <property type="entry name" value="NAD kinase/diacylglycerol kinase-like"/>
    <property type="match status" value="1"/>
</dbReference>
<feature type="transmembrane region" description="Helical" evidence="1">
    <location>
        <begin position="5"/>
        <end position="23"/>
    </location>
</feature>
<protein>
    <submittedName>
        <fullName evidence="5">Diacylglycerol kinase catalytic subunit</fullName>
    </submittedName>
</protein>
<reference evidence="5" key="2">
    <citation type="submission" date="2020-09" db="EMBL/GenBank/DDBJ databases">
        <authorList>
            <person name="Sun Q."/>
            <person name="Zhou Y."/>
        </authorList>
    </citation>
    <scope>NUCLEOTIDE SEQUENCE</scope>
    <source>
        <strain evidence="5">CGMCC 1.7086</strain>
    </source>
</reference>
<feature type="domain" description="Tyrosine-protein phosphatase" evidence="2">
    <location>
        <begin position="89"/>
        <end position="235"/>
    </location>
</feature>
<keyword evidence="1" id="KW-0472">Membrane</keyword>
<dbReference type="SMART" id="SM00046">
    <property type="entry name" value="DAGKc"/>
    <property type="match status" value="1"/>
</dbReference>
<organism evidence="5 6">
    <name type="scientific">Bowmanella pacifica</name>
    <dbReference type="NCBI Taxonomy" id="502051"/>
    <lineage>
        <taxon>Bacteria</taxon>
        <taxon>Pseudomonadati</taxon>
        <taxon>Pseudomonadota</taxon>
        <taxon>Gammaproteobacteria</taxon>
        <taxon>Alteromonadales</taxon>
        <taxon>Alteromonadaceae</taxon>
        <taxon>Bowmanella</taxon>
    </lineage>
</organism>
<dbReference type="InterPro" id="IPR020422">
    <property type="entry name" value="TYR_PHOSPHATASE_DUAL_dom"/>
</dbReference>
<dbReference type="RefSeq" id="WP_188692731.1">
    <property type="nucleotide sequence ID" value="NZ_BMLS01000002.1"/>
</dbReference>
<dbReference type="SMART" id="SM00195">
    <property type="entry name" value="DSPc"/>
    <property type="match status" value="1"/>
</dbReference>
<dbReference type="GO" id="GO:0019242">
    <property type="term" value="P:methylglyoxal biosynthetic process"/>
    <property type="evidence" value="ECO:0007669"/>
    <property type="project" value="InterPro"/>
</dbReference>
<dbReference type="PROSITE" id="PS50054">
    <property type="entry name" value="TYR_PHOSPHATASE_DUAL"/>
    <property type="match status" value="1"/>
</dbReference>
<gene>
    <name evidence="5" type="ORF">GCM10010982_15380</name>
</gene>
<dbReference type="NCBIfam" id="NF009025">
    <property type="entry name" value="PRK12361.1"/>
    <property type="match status" value="1"/>
</dbReference>
<accession>A0A918DJJ7</accession>
<keyword evidence="6" id="KW-1185">Reference proteome</keyword>
<dbReference type="PROSITE" id="PS50146">
    <property type="entry name" value="DAGK"/>
    <property type="match status" value="1"/>
</dbReference>
<feature type="transmembrane region" description="Helical" evidence="1">
    <location>
        <begin position="29"/>
        <end position="47"/>
    </location>
</feature>
<dbReference type="InterPro" id="IPR029021">
    <property type="entry name" value="Prot-tyrosine_phosphatase-like"/>
</dbReference>
<dbReference type="EMBL" id="BMLS01000002">
    <property type="protein sequence ID" value="GGO67853.1"/>
    <property type="molecule type" value="Genomic_DNA"/>
</dbReference>
<keyword evidence="5" id="KW-0418">Kinase</keyword>
<proteinExistence type="predicted"/>
<keyword evidence="1" id="KW-1133">Transmembrane helix</keyword>
<dbReference type="Pfam" id="PF00782">
    <property type="entry name" value="DSPc"/>
    <property type="match status" value="1"/>
</dbReference>
<evidence type="ECO:0000259" key="2">
    <source>
        <dbReference type="PROSITE" id="PS50054"/>
    </source>
</evidence>
<dbReference type="InterPro" id="IPR000340">
    <property type="entry name" value="Dual-sp_phosphatase_cat-dom"/>
</dbReference>
<evidence type="ECO:0000313" key="6">
    <source>
        <dbReference type="Proteomes" id="UP000606935"/>
    </source>
</evidence>
<dbReference type="PANTHER" id="PTHR30492:SF0">
    <property type="entry name" value="METHYLGLYOXAL SYNTHASE"/>
    <property type="match status" value="1"/>
</dbReference>
<dbReference type="InterPro" id="IPR004363">
    <property type="entry name" value="Methylgl_synth"/>
</dbReference>
<dbReference type="Gene3D" id="3.90.190.10">
    <property type="entry name" value="Protein tyrosine phosphatase superfamily"/>
    <property type="match status" value="1"/>
</dbReference>
<dbReference type="InterPro" id="IPR016064">
    <property type="entry name" value="NAD/diacylglycerol_kinase_sf"/>
</dbReference>
<evidence type="ECO:0000256" key="1">
    <source>
        <dbReference type="SAM" id="Phobius"/>
    </source>
</evidence>